<dbReference type="AlphaFoldDB" id="A0A0U1LV30"/>
<protein>
    <submittedName>
        <fullName evidence="2">Uncharacterized protein</fullName>
    </submittedName>
</protein>
<sequence>MIGWAATVLLSLAWAYASALPHGNSNNNPITTPHNDKTTADGGYVYVTVTGPSTTTYTSTIFSTVTPHPVEKYSFITIIKTVFHSPPVLLATPATAYVMDGLQATTTIYLTKAKASKKHSTSTLTGEYQALDQNAGTSEIVETLRHTIFNTVTATKHPAPLTKFITVTHTTVKTGKAATLLTTIKKVTTTLTSVTATKTVTSMLKLSTQSDGKKDMILWKRGQPKTTYANNESTSTPSLSSVDTIAPRAVPTAPQQTKVTVTKTYIPSITVYTTKTITVSGTWIAWANSTISMTVTATARVGGSEGVEQQINAISIATETMVEPILSTIPPNPPPTSAPPPTTSIKTVDVTEIVTVPNHHTSTVTKTKTHVVTSTTIPPNSVVTKITTIMDSVTISAIYTMFLVQTN</sequence>
<keyword evidence="3" id="KW-1185">Reference proteome</keyword>
<dbReference type="OrthoDB" id="10621928at2759"/>
<keyword evidence="1" id="KW-0732">Signal</keyword>
<proteinExistence type="predicted"/>
<evidence type="ECO:0000313" key="2">
    <source>
        <dbReference type="EMBL" id="CRG86511.1"/>
    </source>
</evidence>
<evidence type="ECO:0000256" key="1">
    <source>
        <dbReference type="SAM" id="SignalP"/>
    </source>
</evidence>
<evidence type="ECO:0000313" key="3">
    <source>
        <dbReference type="Proteomes" id="UP000054383"/>
    </source>
</evidence>
<gene>
    <name evidence="2" type="ORF">PISL3812_03517</name>
</gene>
<feature type="chain" id="PRO_5006711265" evidence="1">
    <location>
        <begin position="20"/>
        <end position="407"/>
    </location>
</feature>
<name>A0A0U1LV30_TALIS</name>
<organism evidence="2 3">
    <name type="scientific">Talaromyces islandicus</name>
    <name type="common">Penicillium islandicum</name>
    <dbReference type="NCBI Taxonomy" id="28573"/>
    <lineage>
        <taxon>Eukaryota</taxon>
        <taxon>Fungi</taxon>
        <taxon>Dikarya</taxon>
        <taxon>Ascomycota</taxon>
        <taxon>Pezizomycotina</taxon>
        <taxon>Eurotiomycetes</taxon>
        <taxon>Eurotiomycetidae</taxon>
        <taxon>Eurotiales</taxon>
        <taxon>Trichocomaceae</taxon>
        <taxon>Talaromyces</taxon>
        <taxon>Talaromyces sect. Islandici</taxon>
    </lineage>
</organism>
<reference evidence="2 3" key="1">
    <citation type="submission" date="2015-04" db="EMBL/GenBank/DDBJ databases">
        <authorList>
            <person name="Syromyatnikov M.Y."/>
            <person name="Popov V.N."/>
        </authorList>
    </citation>
    <scope>NUCLEOTIDE SEQUENCE [LARGE SCALE GENOMIC DNA]</scope>
    <source>
        <strain evidence="2">WF-38-12</strain>
    </source>
</reference>
<dbReference type="EMBL" id="CVMT01000002">
    <property type="protein sequence ID" value="CRG86511.1"/>
    <property type="molecule type" value="Genomic_DNA"/>
</dbReference>
<dbReference type="STRING" id="28573.A0A0U1LV30"/>
<dbReference type="Proteomes" id="UP000054383">
    <property type="component" value="Unassembled WGS sequence"/>
</dbReference>
<feature type="signal peptide" evidence="1">
    <location>
        <begin position="1"/>
        <end position="19"/>
    </location>
</feature>
<accession>A0A0U1LV30</accession>